<protein>
    <submittedName>
        <fullName evidence="2">(pine wood nematode) hypothetical protein</fullName>
    </submittedName>
</protein>
<dbReference type="Proteomes" id="UP000659654">
    <property type="component" value="Unassembled WGS sequence"/>
</dbReference>
<evidence type="ECO:0000313" key="2">
    <source>
        <dbReference type="EMBL" id="CAD5232411.1"/>
    </source>
</evidence>
<feature type="chain" id="PRO_5035399708" evidence="1">
    <location>
        <begin position="20"/>
        <end position="86"/>
    </location>
</feature>
<organism evidence="4 6">
    <name type="scientific">Bursaphelenchus xylophilus</name>
    <name type="common">Pinewood nematode worm</name>
    <name type="synonym">Aphelenchoides xylophilus</name>
    <dbReference type="NCBI Taxonomy" id="6326"/>
    <lineage>
        <taxon>Eukaryota</taxon>
        <taxon>Metazoa</taxon>
        <taxon>Ecdysozoa</taxon>
        <taxon>Nematoda</taxon>
        <taxon>Chromadorea</taxon>
        <taxon>Rhabditida</taxon>
        <taxon>Tylenchina</taxon>
        <taxon>Tylenchomorpha</taxon>
        <taxon>Aphelenchoidea</taxon>
        <taxon>Aphelenchoididae</taxon>
        <taxon>Bursaphelenchus</taxon>
    </lineage>
</organism>
<dbReference type="OrthoDB" id="10373871at2759"/>
<dbReference type="WBParaSite" id="BXY_0829300.1">
    <property type="protein sequence ID" value="BXY_0829300.1"/>
    <property type="gene ID" value="BXY_0829300"/>
</dbReference>
<evidence type="ECO:0000256" key="1">
    <source>
        <dbReference type="SAM" id="SignalP"/>
    </source>
</evidence>
<sequence length="86" mass="9982">MRSTKALVVLCIVLMTGQAYIQNLNPYAKMNYFWAKSVGLEKREERNVRDIEGIEMTDAAPRHITRFVYFPSALPFARPMKFPLDN</sequence>
<reference evidence="3" key="2">
    <citation type="submission" date="2020-08" db="EMBL/GenBank/DDBJ databases">
        <authorList>
            <person name="Kikuchi T."/>
        </authorList>
    </citation>
    <scope>NUCLEOTIDE SEQUENCE</scope>
    <source>
        <strain evidence="2">Ka4C1</strain>
    </source>
</reference>
<dbReference type="Proteomes" id="UP000095284">
    <property type="component" value="Unplaced"/>
</dbReference>
<evidence type="ECO:0000313" key="4">
    <source>
        <dbReference type="Proteomes" id="UP000095284"/>
    </source>
</evidence>
<dbReference type="AlphaFoldDB" id="A0A1I7S5K8"/>
<gene>
    <name evidence="2" type="ORF">BXYJ_LOCUS12502</name>
</gene>
<evidence type="ECO:0000313" key="3">
    <source>
        <dbReference type="EMBL" id="CAG9124818.1"/>
    </source>
</evidence>
<dbReference type="EMBL" id="CAJFCV020000005">
    <property type="protein sequence ID" value="CAG9124818.1"/>
    <property type="molecule type" value="Genomic_DNA"/>
</dbReference>
<evidence type="ECO:0000313" key="6">
    <source>
        <dbReference type="WBParaSite" id="BXY_0829300.1"/>
    </source>
</evidence>
<evidence type="ECO:0000313" key="5">
    <source>
        <dbReference type="Proteomes" id="UP000659654"/>
    </source>
</evidence>
<accession>A0A1I7S5K8</accession>
<reference evidence="6" key="1">
    <citation type="submission" date="2016-11" db="UniProtKB">
        <authorList>
            <consortium name="WormBaseParasite"/>
        </authorList>
    </citation>
    <scope>IDENTIFICATION</scope>
</reference>
<keyword evidence="1" id="KW-0732">Signal</keyword>
<dbReference type="EMBL" id="CAJFDI010000005">
    <property type="protein sequence ID" value="CAD5232411.1"/>
    <property type="molecule type" value="Genomic_DNA"/>
</dbReference>
<name>A0A1I7S5K8_BURXY</name>
<keyword evidence="5" id="KW-1185">Reference proteome</keyword>
<proteinExistence type="predicted"/>
<feature type="signal peptide" evidence="1">
    <location>
        <begin position="1"/>
        <end position="19"/>
    </location>
</feature>
<dbReference type="Proteomes" id="UP000582659">
    <property type="component" value="Unassembled WGS sequence"/>
</dbReference>